<dbReference type="PRINTS" id="PR00080">
    <property type="entry name" value="SDRFAMILY"/>
</dbReference>
<dbReference type="Pfam" id="PF13561">
    <property type="entry name" value="adh_short_C2"/>
    <property type="match status" value="1"/>
</dbReference>
<comment type="similarity">
    <text evidence="1">Belongs to the short-chain dehydrogenases/reductases (SDR) family.</text>
</comment>
<evidence type="ECO:0000313" key="2">
    <source>
        <dbReference type="EMBL" id="SVB21871.1"/>
    </source>
</evidence>
<dbReference type="PANTHER" id="PTHR42760">
    <property type="entry name" value="SHORT-CHAIN DEHYDROGENASES/REDUCTASES FAMILY MEMBER"/>
    <property type="match status" value="1"/>
</dbReference>
<dbReference type="AlphaFoldDB" id="A0A382C823"/>
<reference evidence="2" key="1">
    <citation type="submission" date="2018-05" db="EMBL/GenBank/DDBJ databases">
        <authorList>
            <person name="Lanie J.A."/>
            <person name="Ng W.-L."/>
            <person name="Kazmierczak K.M."/>
            <person name="Andrzejewski T.M."/>
            <person name="Davidsen T.M."/>
            <person name="Wayne K.J."/>
            <person name="Tettelin H."/>
            <person name="Glass J.I."/>
            <person name="Rusch D."/>
            <person name="Podicherti R."/>
            <person name="Tsui H.-C.T."/>
            <person name="Winkler M.E."/>
        </authorList>
    </citation>
    <scope>NUCLEOTIDE SEQUENCE</scope>
</reference>
<accession>A0A382C823</accession>
<name>A0A382C823_9ZZZZ</name>
<dbReference type="Gene3D" id="3.40.50.720">
    <property type="entry name" value="NAD(P)-binding Rossmann-like Domain"/>
    <property type="match status" value="1"/>
</dbReference>
<proteinExistence type="inferred from homology"/>
<gene>
    <name evidence="2" type="ORF">METZ01_LOCUS174725</name>
</gene>
<dbReference type="SUPFAM" id="SSF51735">
    <property type="entry name" value="NAD(P)-binding Rossmann-fold domains"/>
    <property type="match status" value="1"/>
</dbReference>
<dbReference type="GO" id="GO:0016616">
    <property type="term" value="F:oxidoreductase activity, acting on the CH-OH group of donors, NAD or NADP as acceptor"/>
    <property type="evidence" value="ECO:0007669"/>
    <property type="project" value="TreeGrafter"/>
</dbReference>
<protein>
    <recommendedName>
        <fullName evidence="3">Gluconate 5-dehydrogenase</fullName>
    </recommendedName>
</protein>
<dbReference type="InterPro" id="IPR002347">
    <property type="entry name" value="SDR_fam"/>
</dbReference>
<dbReference type="EMBL" id="UINC01033111">
    <property type="protein sequence ID" value="SVB21871.1"/>
    <property type="molecule type" value="Genomic_DNA"/>
</dbReference>
<organism evidence="2">
    <name type="scientific">marine metagenome</name>
    <dbReference type="NCBI Taxonomy" id="408172"/>
    <lineage>
        <taxon>unclassified sequences</taxon>
        <taxon>metagenomes</taxon>
        <taxon>ecological metagenomes</taxon>
    </lineage>
</organism>
<dbReference type="InterPro" id="IPR036291">
    <property type="entry name" value="NAD(P)-bd_dom_sf"/>
</dbReference>
<sequence length="262" mass="27782">MKVNEAFRLDAQVAIVTGGATHLGRAMATALGELGAKVVLASRRKELCEEVADEMQSDGMECMGLGCDVTEEAEVNALLGEVEKIHGRLDVMVCNAGGSVTTTYLPEASIDEFTRTWEINVKSTYLCAQAAARIMIPQACGKIITVGSIHGSTSTDVRFYKDLDFQRSGPPYQAAKGGVIQLTRSLAAELGEHGITVNCISPGQIPKPTTDPDMVERCRAKIPLGRTGVPEDLKGVVALLASSAGDWITGQNLVVDGGWSIC</sequence>
<dbReference type="PRINTS" id="PR00081">
    <property type="entry name" value="GDHRDH"/>
</dbReference>
<evidence type="ECO:0000256" key="1">
    <source>
        <dbReference type="ARBA" id="ARBA00006484"/>
    </source>
</evidence>
<dbReference type="FunFam" id="3.40.50.720:FF:000084">
    <property type="entry name" value="Short-chain dehydrogenase reductase"/>
    <property type="match status" value="1"/>
</dbReference>
<evidence type="ECO:0008006" key="3">
    <source>
        <dbReference type="Google" id="ProtNLM"/>
    </source>
</evidence>